<reference evidence="2" key="2">
    <citation type="submission" date="2017-02" db="UniProtKB">
        <authorList>
            <consortium name="WormBaseParasite"/>
        </authorList>
    </citation>
    <scope>IDENTIFICATION</scope>
</reference>
<protein>
    <submittedName>
        <fullName evidence="2">Secreted protein</fullName>
    </submittedName>
</protein>
<organism evidence="1 2">
    <name type="scientific">Angiostrongylus cantonensis</name>
    <name type="common">Rat lungworm</name>
    <dbReference type="NCBI Taxonomy" id="6313"/>
    <lineage>
        <taxon>Eukaryota</taxon>
        <taxon>Metazoa</taxon>
        <taxon>Ecdysozoa</taxon>
        <taxon>Nematoda</taxon>
        <taxon>Chromadorea</taxon>
        <taxon>Rhabditida</taxon>
        <taxon>Rhabditina</taxon>
        <taxon>Rhabditomorpha</taxon>
        <taxon>Strongyloidea</taxon>
        <taxon>Metastrongylidae</taxon>
        <taxon>Angiostrongylus</taxon>
    </lineage>
</organism>
<name>A0A0K0DF64_ANGCA</name>
<dbReference type="AlphaFoldDB" id="A0A0K0DF64"/>
<dbReference type="Proteomes" id="UP000035642">
    <property type="component" value="Unassembled WGS sequence"/>
</dbReference>
<evidence type="ECO:0000313" key="1">
    <source>
        <dbReference type="Proteomes" id="UP000035642"/>
    </source>
</evidence>
<dbReference type="WBParaSite" id="ACAC_0000958001-mRNA-1">
    <property type="protein sequence ID" value="ACAC_0000958001-mRNA-1"/>
    <property type="gene ID" value="ACAC_0000958001"/>
</dbReference>
<sequence>MFIYVHMFVIYYLRAGSTVLVRFRSGPTNSVITPASGNCYRTCTGKRSLCSIQLGTLQFGYLRAPGRIDSASILYFVDTYVRVLFLQVLVRLLVLHFAFLRRFSFAVHSRATVRLHLHTRNGYYSDSEGNHNYLK</sequence>
<reference evidence="1" key="1">
    <citation type="submission" date="2012-09" db="EMBL/GenBank/DDBJ databases">
        <authorList>
            <person name="Martin A.A."/>
        </authorList>
    </citation>
    <scope>NUCLEOTIDE SEQUENCE</scope>
</reference>
<evidence type="ECO:0000313" key="2">
    <source>
        <dbReference type="WBParaSite" id="ACAC_0000958001-mRNA-1"/>
    </source>
</evidence>
<keyword evidence="1" id="KW-1185">Reference proteome</keyword>
<proteinExistence type="predicted"/>
<accession>A0A0K0DF64</accession>